<accession>A0ABZ3CRL0</accession>
<evidence type="ECO:0000256" key="1">
    <source>
        <dbReference type="SAM" id="MobiDB-lite"/>
    </source>
</evidence>
<dbReference type="EMBL" id="CP151919">
    <property type="protein sequence ID" value="XAD53772.1"/>
    <property type="molecule type" value="Genomic_DNA"/>
</dbReference>
<feature type="transmembrane region" description="Helical" evidence="2">
    <location>
        <begin position="12"/>
        <end position="30"/>
    </location>
</feature>
<feature type="region of interest" description="Disordered" evidence="1">
    <location>
        <begin position="119"/>
        <end position="161"/>
    </location>
</feature>
<feature type="transmembrane region" description="Helical" evidence="2">
    <location>
        <begin position="66"/>
        <end position="83"/>
    </location>
</feature>
<dbReference type="RefSeq" id="WP_342594731.1">
    <property type="nucleotide sequence ID" value="NZ_CP151919.1"/>
</dbReference>
<protein>
    <recommendedName>
        <fullName evidence="5">Integral membrane protein</fullName>
    </recommendedName>
</protein>
<keyword evidence="2" id="KW-1133">Transmembrane helix</keyword>
<organism evidence="3 4">
    <name type="scientific">Salinicola lusitanus</name>
    <dbReference type="NCBI Taxonomy" id="1949085"/>
    <lineage>
        <taxon>Bacteria</taxon>
        <taxon>Pseudomonadati</taxon>
        <taxon>Pseudomonadota</taxon>
        <taxon>Gammaproteobacteria</taxon>
        <taxon>Oceanospirillales</taxon>
        <taxon>Halomonadaceae</taxon>
        <taxon>Salinicola</taxon>
    </lineage>
</organism>
<feature type="transmembrane region" description="Helical" evidence="2">
    <location>
        <begin position="36"/>
        <end position="54"/>
    </location>
</feature>
<evidence type="ECO:0000313" key="4">
    <source>
        <dbReference type="Proteomes" id="UP001453229"/>
    </source>
</evidence>
<evidence type="ECO:0000256" key="2">
    <source>
        <dbReference type="SAM" id="Phobius"/>
    </source>
</evidence>
<feature type="transmembrane region" description="Helical" evidence="2">
    <location>
        <begin position="89"/>
        <end position="111"/>
    </location>
</feature>
<gene>
    <name evidence="3" type="ORF">AAGT95_18365</name>
</gene>
<dbReference type="Proteomes" id="UP001453229">
    <property type="component" value="Chromosome"/>
</dbReference>
<proteinExistence type="predicted"/>
<evidence type="ECO:0000313" key="3">
    <source>
        <dbReference type="EMBL" id="XAD53772.1"/>
    </source>
</evidence>
<keyword evidence="2" id="KW-0812">Transmembrane</keyword>
<sequence>MTMLFSDSLPQLWLSYGVLSLIVLVTGYLAVRWIPLLPRLILVGVVAGGLWAVAPFSLPLLQPGEAYSGLAPAIVVMAVGVIQHDGGQVAGAMPLLLVGAALGAALGLGAWRLLRRRHDDTGSGSGHGRKKGRPTGAAARAPGKRGDAHGKADGRREPVVN</sequence>
<keyword evidence="4" id="KW-1185">Reference proteome</keyword>
<reference evidence="3 4" key="1">
    <citation type="submission" date="2024-04" db="EMBL/GenBank/DDBJ databases">
        <title>Salinicola lusitanus LLJ914,a marine bacterium isolated from the Okinawa Trough.</title>
        <authorList>
            <person name="Li J."/>
        </authorList>
    </citation>
    <scope>NUCLEOTIDE SEQUENCE [LARGE SCALE GENOMIC DNA]</scope>
    <source>
        <strain evidence="3 4">LLJ914</strain>
    </source>
</reference>
<evidence type="ECO:0008006" key="5">
    <source>
        <dbReference type="Google" id="ProtNLM"/>
    </source>
</evidence>
<feature type="compositionally biased region" description="Basic and acidic residues" evidence="1">
    <location>
        <begin position="144"/>
        <end position="161"/>
    </location>
</feature>
<name>A0ABZ3CRL0_9GAMM</name>
<keyword evidence="2" id="KW-0472">Membrane</keyword>